<evidence type="ECO:0000313" key="3">
    <source>
        <dbReference type="Proteomes" id="UP000887159"/>
    </source>
</evidence>
<proteinExistence type="predicted"/>
<evidence type="ECO:0000256" key="1">
    <source>
        <dbReference type="SAM" id="MobiDB-lite"/>
    </source>
</evidence>
<sequence length="108" mass="11973">MKTHCLKYGENHKTGDCPIKEKMENPTCINCGQKGNVVSSSTDCPKYPKPKNGKSNNDKNKNQTSVSSKPVILGVSYVNMFLLLLMPPDRQRPDQGPRNSSWQSDACS</sequence>
<protein>
    <submittedName>
        <fullName evidence="2">Uncharacterized protein</fullName>
    </submittedName>
</protein>
<organism evidence="2 3">
    <name type="scientific">Trichonephila clavipes</name>
    <name type="common">Golden silk orbweaver</name>
    <name type="synonym">Nephila clavipes</name>
    <dbReference type="NCBI Taxonomy" id="2585209"/>
    <lineage>
        <taxon>Eukaryota</taxon>
        <taxon>Metazoa</taxon>
        <taxon>Ecdysozoa</taxon>
        <taxon>Arthropoda</taxon>
        <taxon>Chelicerata</taxon>
        <taxon>Arachnida</taxon>
        <taxon>Araneae</taxon>
        <taxon>Araneomorphae</taxon>
        <taxon>Entelegynae</taxon>
        <taxon>Araneoidea</taxon>
        <taxon>Nephilidae</taxon>
        <taxon>Trichonephila</taxon>
    </lineage>
</organism>
<reference evidence="2" key="1">
    <citation type="submission" date="2020-08" db="EMBL/GenBank/DDBJ databases">
        <title>Multicomponent nature underlies the extraordinary mechanical properties of spider dragline silk.</title>
        <authorList>
            <person name="Kono N."/>
            <person name="Nakamura H."/>
            <person name="Mori M."/>
            <person name="Yoshida Y."/>
            <person name="Ohtoshi R."/>
            <person name="Malay A.D."/>
            <person name="Moran D.A.P."/>
            <person name="Tomita M."/>
            <person name="Numata K."/>
            <person name="Arakawa K."/>
        </authorList>
    </citation>
    <scope>NUCLEOTIDE SEQUENCE</scope>
</reference>
<feature type="region of interest" description="Disordered" evidence="1">
    <location>
        <begin position="37"/>
        <end position="69"/>
    </location>
</feature>
<feature type="region of interest" description="Disordered" evidence="1">
    <location>
        <begin position="88"/>
        <end position="108"/>
    </location>
</feature>
<dbReference type="EMBL" id="BMAU01021204">
    <property type="protein sequence ID" value="GFX98959.1"/>
    <property type="molecule type" value="Genomic_DNA"/>
</dbReference>
<name>A0A8X6RUD0_TRICX</name>
<comment type="caution">
    <text evidence="2">The sequence shown here is derived from an EMBL/GenBank/DDBJ whole genome shotgun (WGS) entry which is preliminary data.</text>
</comment>
<keyword evidence="3" id="KW-1185">Reference proteome</keyword>
<accession>A0A8X6RUD0</accession>
<gene>
    <name evidence="2" type="ORF">TNCV_4301341</name>
</gene>
<feature type="compositionally biased region" description="Polar residues" evidence="1">
    <location>
        <begin position="99"/>
        <end position="108"/>
    </location>
</feature>
<evidence type="ECO:0000313" key="2">
    <source>
        <dbReference type="EMBL" id="GFX98959.1"/>
    </source>
</evidence>
<dbReference type="AlphaFoldDB" id="A0A8X6RUD0"/>
<dbReference type="Proteomes" id="UP000887159">
    <property type="component" value="Unassembled WGS sequence"/>
</dbReference>